<evidence type="ECO:0000313" key="4">
    <source>
        <dbReference type="Proteomes" id="UP000605201"/>
    </source>
</evidence>
<dbReference type="Pfam" id="PF13511">
    <property type="entry name" value="DUF4124"/>
    <property type="match status" value="1"/>
</dbReference>
<dbReference type="Proteomes" id="UP000605201">
    <property type="component" value="Unassembled WGS sequence"/>
</dbReference>
<sequence>MNLLGLIILLIFFAGSVPAYAEFYKYVDESGVVLFTDDLSQVPVDQRPGLHIYTESYRATGDTTDKQQKPMDINEVQKLLERQKQELDRAYQELLMEEARLEQEKKNLKTDEDIEKHNEKIRGFNERSRKHLEKKDAYELQNAAYSKRLKVETAGPPDSAIKKPISTQNTETPSIAYEQNQEAEEDINAMRARLERIRQELDQEYQALAKEKQQVAAEQKNIKTYSNALASKDKITKLNELNEKIIKYEEKQKAFNAAVDIFTARLKQALNEKPEKTVSGTIKKQ</sequence>
<proteinExistence type="predicted"/>
<feature type="domain" description="DUF4124" evidence="2">
    <location>
        <begin position="12"/>
        <end position="43"/>
    </location>
</feature>
<protein>
    <submittedName>
        <fullName evidence="3">DUF4124 domain-containing protein</fullName>
    </submittedName>
</protein>
<evidence type="ECO:0000313" key="3">
    <source>
        <dbReference type="EMBL" id="MBC8434618.1"/>
    </source>
</evidence>
<gene>
    <name evidence="3" type="ORF">H8D96_22140</name>
</gene>
<evidence type="ECO:0000256" key="1">
    <source>
        <dbReference type="SAM" id="Coils"/>
    </source>
</evidence>
<keyword evidence="1" id="KW-0175">Coiled coil</keyword>
<organism evidence="3 4">
    <name type="scientific">Candidatus Desulfatibia vada</name>
    <dbReference type="NCBI Taxonomy" id="2841696"/>
    <lineage>
        <taxon>Bacteria</taxon>
        <taxon>Pseudomonadati</taxon>
        <taxon>Thermodesulfobacteriota</taxon>
        <taxon>Desulfobacteria</taxon>
        <taxon>Desulfobacterales</taxon>
        <taxon>Desulfobacterales incertae sedis</taxon>
        <taxon>Candidatus Desulfatibia</taxon>
    </lineage>
</organism>
<dbReference type="EMBL" id="JACNIG010000470">
    <property type="protein sequence ID" value="MBC8434618.1"/>
    <property type="molecule type" value="Genomic_DNA"/>
</dbReference>
<accession>A0A8J6TRW2</accession>
<reference evidence="3 4" key="1">
    <citation type="submission" date="2020-08" db="EMBL/GenBank/DDBJ databases">
        <title>Bridging the membrane lipid divide: bacteria of the FCB group superphylum have the potential to synthesize archaeal ether lipids.</title>
        <authorList>
            <person name="Villanueva L."/>
            <person name="Von Meijenfeldt F.A.B."/>
            <person name="Westbye A.B."/>
            <person name="Yadav S."/>
            <person name="Hopmans E.C."/>
            <person name="Dutilh B.E."/>
            <person name="Sinninghe Damste J.S."/>
        </authorList>
    </citation>
    <scope>NUCLEOTIDE SEQUENCE [LARGE SCALE GENOMIC DNA]</scope>
    <source>
        <strain evidence="3">NIOZ-UU17</strain>
    </source>
</reference>
<name>A0A8J6TRW2_9BACT</name>
<dbReference type="InterPro" id="IPR025392">
    <property type="entry name" value="DUF4124"/>
</dbReference>
<evidence type="ECO:0000259" key="2">
    <source>
        <dbReference type="Pfam" id="PF13511"/>
    </source>
</evidence>
<comment type="caution">
    <text evidence="3">The sequence shown here is derived from an EMBL/GenBank/DDBJ whole genome shotgun (WGS) entry which is preliminary data.</text>
</comment>
<feature type="coiled-coil region" evidence="1">
    <location>
        <begin position="180"/>
        <end position="258"/>
    </location>
</feature>
<feature type="coiled-coil region" evidence="1">
    <location>
        <begin position="73"/>
        <end position="111"/>
    </location>
</feature>
<dbReference type="AlphaFoldDB" id="A0A8J6TRW2"/>